<proteinExistence type="predicted"/>
<feature type="transmembrane region" description="Helical" evidence="8">
    <location>
        <begin position="149"/>
        <end position="166"/>
    </location>
</feature>
<feature type="transmembrane region" description="Helical" evidence="8">
    <location>
        <begin position="228"/>
        <end position="247"/>
    </location>
</feature>
<dbReference type="PANTHER" id="PTHR32196:SF21">
    <property type="entry name" value="ABC TRANSPORTER PERMEASE PROTEIN YPHD-RELATED"/>
    <property type="match status" value="1"/>
</dbReference>
<dbReference type="CDD" id="cd06579">
    <property type="entry name" value="TM_PBP1_transp_AraH_like"/>
    <property type="match status" value="1"/>
</dbReference>
<gene>
    <name evidence="9" type="primary">alsC</name>
    <name evidence="9" type="ORF">KL86PLE_30263</name>
</gene>
<evidence type="ECO:0000256" key="6">
    <source>
        <dbReference type="ARBA" id="ARBA00022989"/>
    </source>
</evidence>
<dbReference type="GO" id="GO:0022857">
    <property type="term" value="F:transmembrane transporter activity"/>
    <property type="evidence" value="ECO:0007669"/>
    <property type="project" value="InterPro"/>
</dbReference>
<evidence type="ECO:0000313" key="9">
    <source>
        <dbReference type="EMBL" id="SCM75816.1"/>
    </source>
</evidence>
<dbReference type="EMBL" id="FMJD01000007">
    <property type="protein sequence ID" value="SCM75816.1"/>
    <property type="molecule type" value="Genomic_DNA"/>
</dbReference>
<protein>
    <submittedName>
        <fullName evidence="9">D-allose transporter subunit membrane component of ABC superfamily</fullName>
    </submittedName>
</protein>
<keyword evidence="4" id="KW-0997">Cell inner membrane</keyword>
<evidence type="ECO:0000256" key="7">
    <source>
        <dbReference type="ARBA" id="ARBA00023136"/>
    </source>
</evidence>
<keyword evidence="3" id="KW-1003">Cell membrane</keyword>
<feature type="transmembrane region" description="Helical" evidence="8">
    <location>
        <begin position="107"/>
        <end position="129"/>
    </location>
</feature>
<feature type="transmembrane region" description="Helical" evidence="8">
    <location>
        <begin position="178"/>
        <end position="199"/>
    </location>
</feature>
<evidence type="ECO:0000256" key="3">
    <source>
        <dbReference type="ARBA" id="ARBA00022475"/>
    </source>
</evidence>
<reference evidence="9" key="1">
    <citation type="submission" date="2016-08" db="EMBL/GenBank/DDBJ databases">
        <authorList>
            <person name="Seilhamer J.J."/>
        </authorList>
    </citation>
    <scope>NUCLEOTIDE SEQUENCE</scope>
    <source>
        <strain evidence="9">86</strain>
    </source>
</reference>
<evidence type="ECO:0000256" key="1">
    <source>
        <dbReference type="ARBA" id="ARBA00004651"/>
    </source>
</evidence>
<keyword evidence="7 8" id="KW-0472">Membrane</keyword>
<organism evidence="9">
    <name type="scientific">uncultured Pleomorphomonas sp</name>
    <dbReference type="NCBI Taxonomy" id="442121"/>
    <lineage>
        <taxon>Bacteria</taxon>
        <taxon>Pseudomonadati</taxon>
        <taxon>Pseudomonadota</taxon>
        <taxon>Alphaproteobacteria</taxon>
        <taxon>Hyphomicrobiales</taxon>
        <taxon>Pleomorphomonadaceae</taxon>
        <taxon>Pleomorphomonas</taxon>
        <taxon>environmental samples</taxon>
    </lineage>
</organism>
<dbReference type="RefSeq" id="WP_245427712.1">
    <property type="nucleotide sequence ID" value="NZ_LT608334.1"/>
</dbReference>
<dbReference type="PANTHER" id="PTHR32196">
    <property type="entry name" value="ABC TRANSPORTER PERMEASE PROTEIN YPHD-RELATED-RELATED"/>
    <property type="match status" value="1"/>
</dbReference>
<keyword evidence="5 8" id="KW-0812">Transmembrane</keyword>
<evidence type="ECO:0000256" key="8">
    <source>
        <dbReference type="SAM" id="Phobius"/>
    </source>
</evidence>
<accession>A0A212LE17</accession>
<evidence type="ECO:0000256" key="5">
    <source>
        <dbReference type="ARBA" id="ARBA00022692"/>
    </source>
</evidence>
<dbReference type="AlphaFoldDB" id="A0A212LE17"/>
<comment type="subcellular location">
    <subcellularLocation>
        <location evidence="1">Cell membrane</location>
        <topology evidence="1">Multi-pass membrane protein</topology>
    </subcellularLocation>
</comment>
<feature type="transmembrane region" description="Helical" evidence="8">
    <location>
        <begin position="28"/>
        <end position="47"/>
    </location>
</feature>
<feature type="transmembrane region" description="Helical" evidence="8">
    <location>
        <begin position="68"/>
        <end position="101"/>
    </location>
</feature>
<feature type="transmembrane region" description="Helical" evidence="8">
    <location>
        <begin position="309"/>
        <end position="328"/>
    </location>
</feature>
<sequence>MSNEALTNNGKLPAEKAAGKNAAMTEKLYQLGVLLSLILLCAVMTALSPRFLTMDNLMNVASQAAVSAIVSIGMFLAILTAGIDLSVGSVLALSAMMMGIASDRWGFGPYPAILVCLGSGALLGLANGLLLTKLRLPHPFISTLGMQKMARGIALFVTAAAPISMFPDEIQFLGNNSIGQVPVSFILVAILYIGMYFFLTRTSTGRYIYAVGGNKEAARLSGIKVNSILNLVYTISGFTAALAGLVLAGRVNAVYPLAGLDYETDAIAAVIIGGASFFGGVGSIANTIIGVLLIAVLRNGLNLLNVDSAFQTFAIGAVIVVAVAVDVLRQNVLKSAR</sequence>
<name>A0A212LE17_9HYPH</name>
<keyword evidence="6 8" id="KW-1133">Transmembrane helix</keyword>
<evidence type="ECO:0000256" key="2">
    <source>
        <dbReference type="ARBA" id="ARBA00022448"/>
    </source>
</evidence>
<dbReference type="Pfam" id="PF02653">
    <property type="entry name" value="BPD_transp_2"/>
    <property type="match status" value="1"/>
</dbReference>
<dbReference type="GO" id="GO:0005886">
    <property type="term" value="C:plasma membrane"/>
    <property type="evidence" value="ECO:0007669"/>
    <property type="project" value="UniProtKB-SubCell"/>
</dbReference>
<feature type="transmembrane region" description="Helical" evidence="8">
    <location>
        <begin position="267"/>
        <end position="297"/>
    </location>
</feature>
<evidence type="ECO:0000256" key="4">
    <source>
        <dbReference type="ARBA" id="ARBA00022519"/>
    </source>
</evidence>
<keyword evidence="2" id="KW-0813">Transport</keyword>
<dbReference type="InterPro" id="IPR001851">
    <property type="entry name" value="ABC_transp_permease"/>
</dbReference>